<dbReference type="Gene3D" id="3.40.630.30">
    <property type="match status" value="1"/>
</dbReference>
<protein>
    <submittedName>
        <fullName evidence="4">GNAT family N-acetyltransferase</fullName>
    </submittedName>
</protein>
<dbReference type="PANTHER" id="PTHR43877:SF1">
    <property type="entry name" value="ACETYLTRANSFERASE"/>
    <property type="match status" value="1"/>
</dbReference>
<gene>
    <name evidence="4" type="ORF">CEW89_07955</name>
</gene>
<organism evidence="4 5">
    <name type="scientific">Celeribacter ethanolicus</name>
    <dbReference type="NCBI Taxonomy" id="1758178"/>
    <lineage>
        <taxon>Bacteria</taxon>
        <taxon>Pseudomonadati</taxon>
        <taxon>Pseudomonadota</taxon>
        <taxon>Alphaproteobacteria</taxon>
        <taxon>Rhodobacterales</taxon>
        <taxon>Roseobacteraceae</taxon>
        <taxon>Celeribacter</taxon>
    </lineage>
</organism>
<keyword evidence="5" id="KW-1185">Reference proteome</keyword>
<dbReference type="PANTHER" id="PTHR43877">
    <property type="entry name" value="AMINOALKYLPHOSPHONATE N-ACETYLTRANSFERASE-RELATED-RELATED"/>
    <property type="match status" value="1"/>
</dbReference>
<dbReference type="InterPro" id="IPR050832">
    <property type="entry name" value="Bact_Acetyltransf"/>
</dbReference>
<keyword evidence="1 4" id="KW-0808">Transferase</keyword>
<proteinExistence type="predicted"/>
<dbReference type="Proteomes" id="UP000217935">
    <property type="component" value="Chromosome"/>
</dbReference>
<dbReference type="EMBL" id="CP022196">
    <property type="protein sequence ID" value="ATG47511.1"/>
    <property type="molecule type" value="Genomic_DNA"/>
</dbReference>
<sequence>MTETFFIRPATRQDALPIAEVQVAVWRSAYRDLLPDALIDRMTVPDREKGWAKIIDSYEASGRGAVFVAVQNDTVAGFLSCGDQRNADLVNDFAGEFSAIYVASPRQGLGSALMARGAQALRAMGHEAAALWVLTENMPARAFYEALGGKQVAERIDSRPEAGIDEVAYGWDTLSVLAARA</sequence>
<dbReference type="CDD" id="cd04301">
    <property type="entry name" value="NAT_SF"/>
    <property type="match status" value="1"/>
</dbReference>
<dbReference type="RefSeq" id="WP_096805516.1">
    <property type="nucleotide sequence ID" value="NZ_CP022196.1"/>
</dbReference>
<dbReference type="SUPFAM" id="SSF55729">
    <property type="entry name" value="Acyl-CoA N-acyltransferases (Nat)"/>
    <property type="match status" value="1"/>
</dbReference>
<keyword evidence="2" id="KW-0012">Acyltransferase</keyword>
<dbReference type="AlphaFoldDB" id="A0A291GBE4"/>
<dbReference type="GO" id="GO:0016747">
    <property type="term" value="F:acyltransferase activity, transferring groups other than amino-acyl groups"/>
    <property type="evidence" value="ECO:0007669"/>
    <property type="project" value="InterPro"/>
</dbReference>
<evidence type="ECO:0000256" key="2">
    <source>
        <dbReference type="ARBA" id="ARBA00023315"/>
    </source>
</evidence>
<dbReference type="PROSITE" id="PS51186">
    <property type="entry name" value="GNAT"/>
    <property type="match status" value="1"/>
</dbReference>
<evidence type="ECO:0000313" key="4">
    <source>
        <dbReference type="EMBL" id="ATG47511.1"/>
    </source>
</evidence>
<name>A0A291GBE4_9RHOB</name>
<accession>A0A291GBE4</accession>
<reference evidence="4 5" key="1">
    <citation type="submission" date="2017-06" db="EMBL/GenBank/DDBJ databases">
        <title>Celeribacter sp. TSPH2 complete genome sequence.</title>
        <authorList>
            <person name="Woo J.-H."/>
            <person name="Kim H.-S."/>
        </authorList>
    </citation>
    <scope>NUCLEOTIDE SEQUENCE [LARGE SCALE GENOMIC DNA]</scope>
    <source>
        <strain evidence="4 5">TSPH2</strain>
    </source>
</reference>
<dbReference type="InterPro" id="IPR000182">
    <property type="entry name" value="GNAT_dom"/>
</dbReference>
<dbReference type="KEGG" id="ceh:CEW89_07955"/>
<evidence type="ECO:0000259" key="3">
    <source>
        <dbReference type="PROSITE" id="PS51186"/>
    </source>
</evidence>
<feature type="domain" description="N-acetyltransferase" evidence="3">
    <location>
        <begin position="5"/>
        <end position="170"/>
    </location>
</feature>
<evidence type="ECO:0000313" key="5">
    <source>
        <dbReference type="Proteomes" id="UP000217935"/>
    </source>
</evidence>
<dbReference type="OrthoDB" id="273614at2"/>
<dbReference type="InterPro" id="IPR016181">
    <property type="entry name" value="Acyl_CoA_acyltransferase"/>
</dbReference>
<dbReference type="Pfam" id="PF00583">
    <property type="entry name" value="Acetyltransf_1"/>
    <property type="match status" value="1"/>
</dbReference>
<evidence type="ECO:0000256" key="1">
    <source>
        <dbReference type="ARBA" id="ARBA00022679"/>
    </source>
</evidence>